<proteinExistence type="predicted"/>
<dbReference type="Gene3D" id="3.20.20.70">
    <property type="entry name" value="Aldolase class I"/>
    <property type="match status" value="1"/>
</dbReference>
<evidence type="ECO:0000256" key="1">
    <source>
        <dbReference type="ARBA" id="ARBA00001947"/>
    </source>
</evidence>
<comment type="caution">
    <text evidence="5">The sequence shown here is derived from an EMBL/GenBank/DDBJ whole genome shotgun (WGS) entry which is preliminary data.</text>
</comment>
<dbReference type="GO" id="GO:0046872">
    <property type="term" value="F:metal ion binding"/>
    <property type="evidence" value="ECO:0007669"/>
    <property type="project" value="UniProtKB-KW"/>
</dbReference>
<evidence type="ECO:0000256" key="3">
    <source>
        <dbReference type="ARBA" id="ARBA00022723"/>
    </source>
</evidence>
<accession>A0A937UL53</accession>
<keyword evidence="6" id="KW-1185">Reference proteome</keyword>
<dbReference type="EMBL" id="JAEACQ010000021">
    <property type="protein sequence ID" value="MBL7625678.1"/>
    <property type="molecule type" value="Genomic_DNA"/>
</dbReference>
<sequence>MSGDPVILEAAINGATSRDRNPCVPITPPEIATDALACIVAGAAIVHHHIDRFGCSEAEAAERYLEAWRPILRARPDALIYPTIHAAASPSYEHQVPLAESGLARIGIVDPGSVNLGGIDAEGVPVGSFVYDNSYDKIARAFKICSDCRLGPSMAIYEPGFLRTAVAWWRAGCLPAGSMVKLYFSTDQGYLGAPFGLPPTARALDVYLEILADCDVPWAVSVVGGDVVASEVARLALERGGHLHLGLEFYGGDRRPTNVELVTEAVQLCEEVGRPVATPDQAATILGLPRPRLDRQ</sequence>
<dbReference type="InterPro" id="IPR008567">
    <property type="entry name" value="BKACE"/>
</dbReference>
<name>A0A937UL53_9ACTN</name>
<protein>
    <submittedName>
        <fullName evidence="5">3-keto-5-aminohexanoate cleavage protein</fullName>
    </submittedName>
</protein>
<evidence type="ECO:0000256" key="2">
    <source>
        <dbReference type="ARBA" id="ARBA00022679"/>
    </source>
</evidence>
<dbReference type="PANTHER" id="PTHR37418">
    <property type="entry name" value="3-KETO-5-AMINOHEXANOATE CLEAVAGE ENZYME-RELATED"/>
    <property type="match status" value="1"/>
</dbReference>
<dbReference type="GO" id="GO:0043720">
    <property type="term" value="F:3-keto-5-aminohexanoate cleavage activity"/>
    <property type="evidence" value="ECO:0007669"/>
    <property type="project" value="InterPro"/>
</dbReference>
<keyword evidence="2" id="KW-0808">Transferase</keyword>
<dbReference type="RefSeq" id="WP_203007877.1">
    <property type="nucleotide sequence ID" value="NZ_JADWYU010000279.1"/>
</dbReference>
<evidence type="ECO:0000313" key="6">
    <source>
        <dbReference type="Proteomes" id="UP000604475"/>
    </source>
</evidence>
<dbReference type="InterPro" id="IPR013785">
    <property type="entry name" value="Aldolase_TIM"/>
</dbReference>
<comment type="cofactor">
    <cofactor evidence="1">
        <name>Zn(2+)</name>
        <dbReference type="ChEBI" id="CHEBI:29105"/>
    </cofactor>
</comment>
<dbReference type="AlphaFoldDB" id="A0A937UL53"/>
<gene>
    <name evidence="5" type="ORF">I7412_00470</name>
</gene>
<dbReference type="Proteomes" id="UP000604475">
    <property type="component" value="Unassembled WGS sequence"/>
</dbReference>
<dbReference type="PANTHER" id="PTHR37418:SF2">
    <property type="entry name" value="3-KETO-5-AMINOHEXANOATE CLEAVAGE ENZYME"/>
    <property type="match status" value="1"/>
</dbReference>
<evidence type="ECO:0000313" key="5">
    <source>
        <dbReference type="EMBL" id="MBL7625678.1"/>
    </source>
</evidence>
<keyword evidence="3" id="KW-0479">Metal-binding</keyword>
<reference evidence="5" key="1">
    <citation type="submission" date="2020-12" db="EMBL/GenBank/DDBJ databases">
        <title>Genomic characterization of non-nitrogen-fixing Frankia strains.</title>
        <authorList>
            <person name="Carlos-Shanley C."/>
            <person name="Guerra T."/>
            <person name="Hahn D."/>
        </authorList>
    </citation>
    <scope>NUCLEOTIDE SEQUENCE</scope>
    <source>
        <strain evidence="5">CN6</strain>
    </source>
</reference>
<organism evidence="5 6">
    <name type="scientific">Frankia nepalensis</name>
    <dbReference type="NCBI Taxonomy" id="1836974"/>
    <lineage>
        <taxon>Bacteria</taxon>
        <taxon>Bacillati</taxon>
        <taxon>Actinomycetota</taxon>
        <taxon>Actinomycetes</taxon>
        <taxon>Frankiales</taxon>
        <taxon>Frankiaceae</taxon>
        <taxon>Frankia</taxon>
    </lineage>
</organism>
<dbReference type="Pfam" id="PF05853">
    <property type="entry name" value="BKACE"/>
    <property type="match status" value="1"/>
</dbReference>
<evidence type="ECO:0000256" key="4">
    <source>
        <dbReference type="ARBA" id="ARBA00022833"/>
    </source>
</evidence>
<keyword evidence="4" id="KW-0862">Zinc</keyword>